<sequence>MPCYRVCQYHSPPTDYNGMADMRAWWEKWDLRILILYILLTQLYLHFSGRMRRKSVSAFIIVNVWLLYLFSDMLATIALGKLSKLKVNSDAKEYLKQINDSFNPTTNTYSFPLPTPSSNVTMGKDALRVMWAPLILFYLGGPDTITVLRFEENKLWTRHLVGLGTQALRTAYALVATLFLPRSISYLALLLCIPGIIKYGERVWVVMSNSNDDYSGLVQLGPAKIVKSRALPRNAELVLLAHSWFVTLRPHAEDYECDPVKVEALVKEFRKEVRTGDDAFKLMEIELGLIYDMLFSKVSTIFTKWGSILRFLSFCFLISVLAVFLRTLTRGKLPVHFEGDDVITIILLAGAIFLDLAGIVVQLKSDWALVWACNNIDRIKWGATPVLFLHENLISDRQTWSGFMGQLSLREFSKNYKCNKMWESLFGKEKLLKRFSSQKKPDKHLKELIFRSLCEISEKRATSGVRRAKWILVRDDLAQQFKWSDELEFSQCIVIWHIATEVCYWSDPGNVDTKVRAVKMLSDYMMYLLVAYASRFPFCNIRDYGGKKNICDEIVEKHNLIKGLFSGGESLSYGQKGAEKKDNTIDTTLMEAQRLVEGMKENRNKWDIMGSVWVETLRHAAQESLMKQHIEELRRGGEFFTHFWLLLMHLGDSDKLESRNSSRVDEHDSAPEDSKDNKVAQKDEDSKDNKVAQKDDWDLTSFWGKTCSKISSP</sequence>
<keyword evidence="2" id="KW-1185">Reference proteome</keyword>
<reference evidence="1" key="1">
    <citation type="submission" date="2022-02" db="EMBL/GenBank/DDBJ databases">
        <title>Plant Genome Project.</title>
        <authorList>
            <person name="Zhang R.-G."/>
        </authorList>
    </citation>
    <scope>NUCLEOTIDE SEQUENCE</scope>
    <source>
        <strain evidence="1">AT1</strain>
    </source>
</reference>
<name>A0ACC0MYN1_RHOML</name>
<evidence type="ECO:0000313" key="2">
    <source>
        <dbReference type="Proteomes" id="UP001062846"/>
    </source>
</evidence>
<dbReference type="EMBL" id="CM046394">
    <property type="protein sequence ID" value="KAI8545612.1"/>
    <property type="molecule type" value="Genomic_DNA"/>
</dbReference>
<gene>
    <name evidence="1" type="ORF">RHMOL_Rhmol07G0053200</name>
</gene>
<dbReference type="Proteomes" id="UP001062846">
    <property type="component" value="Chromosome 7"/>
</dbReference>
<evidence type="ECO:0000313" key="1">
    <source>
        <dbReference type="EMBL" id="KAI8545612.1"/>
    </source>
</evidence>
<protein>
    <submittedName>
        <fullName evidence="1">Uncharacterized protein</fullName>
    </submittedName>
</protein>
<accession>A0ACC0MYN1</accession>
<proteinExistence type="predicted"/>
<organism evidence="1 2">
    <name type="scientific">Rhododendron molle</name>
    <name type="common">Chinese azalea</name>
    <name type="synonym">Azalea mollis</name>
    <dbReference type="NCBI Taxonomy" id="49168"/>
    <lineage>
        <taxon>Eukaryota</taxon>
        <taxon>Viridiplantae</taxon>
        <taxon>Streptophyta</taxon>
        <taxon>Embryophyta</taxon>
        <taxon>Tracheophyta</taxon>
        <taxon>Spermatophyta</taxon>
        <taxon>Magnoliopsida</taxon>
        <taxon>eudicotyledons</taxon>
        <taxon>Gunneridae</taxon>
        <taxon>Pentapetalae</taxon>
        <taxon>asterids</taxon>
        <taxon>Ericales</taxon>
        <taxon>Ericaceae</taxon>
        <taxon>Ericoideae</taxon>
        <taxon>Rhodoreae</taxon>
        <taxon>Rhododendron</taxon>
    </lineage>
</organism>
<comment type="caution">
    <text evidence="1">The sequence shown here is derived from an EMBL/GenBank/DDBJ whole genome shotgun (WGS) entry which is preliminary data.</text>
</comment>